<evidence type="ECO:0000313" key="2">
    <source>
        <dbReference type="EMBL" id="GBP56226.1"/>
    </source>
</evidence>
<keyword evidence="3" id="KW-1185">Reference proteome</keyword>
<feature type="domain" description="Reverse transcriptase" evidence="1">
    <location>
        <begin position="1"/>
        <end position="99"/>
    </location>
</feature>
<sequence length="99" mass="10788">MLDIVQNDTIKSIRLRRGTKYGNVVSLELFAAASGEGVEICKERMSSISTNGEHISHLGLADDLLIMAEALDDLDAMLGNLNRISLEVGIQMNINKSKT</sequence>
<dbReference type="EMBL" id="BGZK01000688">
    <property type="protein sequence ID" value="GBP56226.1"/>
    <property type="molecule type" value="Genomic_DNA"/>
</dbReference>
<reference evidence="2 3" key="1">
    <citation type="journal article" date="2019" name="Commun. Biol.">
        <title>The bagworm genome reveals a unique fibroin gene that provides high tensile strength.</title>
        <authorList>
            <person name="Kono N."/>
            <person name="Nakamura H."/>
            <person name="Ohtoshi R."/>
            <person name="Tomita M."/>
            <person name="Numata K."/>
            <person name="Arakawa K."/>
        </authorList>
    </citation>
    <scope>NUCLEOTIDE SEQUENCE [LARGE SCALE GENOMIC DNA]</scope>
</reference>
<proteinExistence type="predicted"/>
<comment type="caution">
    <text evidence="2">The sequence shown here is derived from an EMBL/GenBank/DDBJ whole genome shotgun (WGS) entry which is preliminary data.</text>
</comment>
<organism evidence="2 3">
    <name type="scientific">Eumeta variegata</name>
    <name type="common">Bagworm moth</name>
    <name type="synonym">Eumeta japonica</name>
    <dbReference type="NCBI Taxonomy" id="151549"/>
    <lineage>
        <taxon>Eukaryota</taxon>
        <taxon>Metazoa</taxon>
        <taxon>Ecdysozoa</taxon>
        <taxon>Arthropoda</taxon>
        <taxon>Hexapoda</taxon>
        <taxon>Insecta</taxon>
        <taxon>Pterygota</taxon>
        <taxon>Neoptera</taxon>
        <taxon>Endopterygota</taxon>
        <taxon>Lepidoptera</taxon>
        <taxon>Glossata</taxon>
        <taxon>Ditrysia</taxon>
        <taxon>Tineoidea</taxon>
        <taxon>Psychidae</taxon>
        <taxon>Oiketicinae</taxon>
        <taxon>Eumeta</taxon>
    </lineage>
</organism>
<dbReference type="OrthoDB" id="7480412at2759"/>
<dbReference type="PROSITE" id="PS50878">
    <property type="entry name" value="RT_POL"/>
    <property type="match status" value="1"/>
</dbReference>
<dbReference type="Proteomes" id="UP000299102">
    <property type="component" value="Unassembled WGS sequence"/>
</dbReference>
<gene>
    <name evidence="2" type="ORF">EVAR_37300_1</name>
</gene>
<dbReference type="AlphaFoldDB" id="A0A4C1WXF8"/>
<evidence type="ECO:0000313" key="3">
    <source>
        <dbReference type="Proteomes" id="UP000299102"/>
    </source>
</evidence>
<name>A0A4C1WXF8_EUMVA</name>
<accession>A0A4C1WXF8</accession>
<evidence type="ECO:0000259" key="1">
    <source>
        <dbReference type="PROSITE" id="PS50878"/>
    </source>
</evidence>
<dbReference type="InterPro" id="IPR000477">
    <property type="entry name" value="RT_dom"/>
</dbReference>
<protein>
    <recommendedName>
        <fullName evidence="1">Reverse transcriptase domain-containing protein</fullName>
    </recommendedName>
</protein>